<evidence type="ECO:0000313" key="2">
    <source>
        <dbReference type="EMBL" id="KAK0455985.1"/>
    </source>
</evidence>
<reference evidence="2" key="1">
    <citation type="submission" date="2023-06" db="EMBL/GenBank/DDBJ databases">
        <authorList>
            <consortium name="Lawrence Berkeley National Laboratory"/>
            <person name="Ahrendt S."/>
            <person name="Sahu N."/>
            <person name="Indic B."/>
            <person name="Wong-Bajracharya J."/>
            <person name="Merenyi Z."/>
            <person name="Ke H.-M."/>
            <person name="Monk M."/>
            <person name="Kocsube S."/>
            <person name="Drula E."/>
            <person name="Lipzen A."/>
            <person name="Balint B."/>
            <person name="Henrissat B."/>
            <person name="Andreopoulos B."/>
            <person name="Martin F.M."/>
            <person name="Harder C.B."/>
            <person name="Rigling D."/>
            <person name="Ford K.L."/>
            <person name="Foster G.D."/>
            <person name="Pangilinan J."/>
            <person name="Papanicolaou A."/>
            <person name="Barry K."/>
            <person name="LaButti K."/>
            <person name="Viragh M."/>
            <person name="Koriabine M."/>
            <person name="Yan M."/>
            <person name="Riley R."/>
            <person name="Champramary S."/>
            <person name="Plett K.L."/>
            <person name="Tsai I.J."/>
            <person name="Slot J."/>
            <person name="Sipos G."/>
            <person name="Plett J."/>
            <person name="Nagy L.G."/>
            <person name="Grigoriev I.V."/>
        </authorList>
    </citation>
    <scope>NUCLEOTIDE SEQUENCE</scope>
    <source>
        <strain evidence="2">FPL87.14</strain>
    </source>
</reference>
<keyword evidence="3" id="KW-1185">Reference proteome</keyword>
<feature type="region of interest" description="Disordered" evidence="1">
    <location>
        <begin position="329"/>
        <end position="355"/>
    </location>
</feature>
<name>A0AA39K9N4_9AGAR</name>
<sequence>MMSNTSLSRFEQASGCRVPIINPCPEPFTPNDFTHYEYMARSYIENVGNIEPRKYVHALSEGFRDPLIKDWFMADMHHLCSLNVTNFLLAMRMAFLPRSWDRKLRDEIRSSYQGEDEFVTAWMSRLRQNNTLLRHTHFHLSNDDLLEHFKSHIKKSLSAHQRYLEAAKEDDLMQWIFIIKGIEDSQEDVDGGSESDATQCSPVIFKPTDPRLKRKRSGSSEDDVPSKRPTLSPLPSTSASVATAPLTPISPSAPSATHSSRTLLHERAHAYHIGLPGLTGEQRDWMKQKKGCFRCRRIWVFHTSPYCDMGPPDPETYRGIMQQDGTIALGAPKHYPDSPQLPYNDEDRHWSAPKD</sequence>
<feature type="compositionally biased region" description="Low complexity" evidence="1">
    <location>
        <begin position="229"/>
        <end position="247"/>
    </location>
</feature>
<accession>A0AA39K9N4</accession>
<evidence type="ECO:0000313" key="3">
    <source>
        <dbReference type="Proteomes" id="UP001175226"/>
    </source>
</evidence>
<dbReference type="EMBL" id="JAUEPT010000001">
    <property type="protein sequence ID" value="KAK0455985.1"/>
    <property type="molecule type" value="Genomic_DNA"/>
</dbReference>
<proteinExistence type="predicted"/>
<feature type="region of interest" description="Disordered" evidence="1">
    <location>
        <begin position="187"/>
        <end position="260"/>
    </location>
</feature>
<gene>
    <name evidence="2" type="ORF">EV421DRAFT_1918833</name>
</gene>
<protein>
    <submittedName>
        <fullName evidence="2">Uncharacterized protein</fullName>
    </submittedName>
</protein>
<organism evidence="2 3">
    <name type="scientific">Armillaria borealis</name>
    <dbReference type="NCBI Taxonomy" id="47425"/>
    <lineage>
        <taxon>Eukaryota</taxon>
        <taxon>Fungi</taxon>
        <taxon>Dikarya</taxon>
        <taxon>Basidiomycota</taxon>
        <taxon>Agaricomycotina</taxon>
        <taxon>Agaricomycetes</taxon>
        <taxon>Agaricomycetidae</taxon>
        <taxon>Agaricales</taxon>
        <taxon>Marasmiineae</taxon>
        <taxon>Physalacriaceae</taxon>
        <taxon>Armillaria</taxon>
    </lineage>
</organism>
<feature type="compositionally biased region" description="Polar residues" evidence="1">
    <location>
        <begin position="249"/>
        <end position="260"/>
    </location>
</feature>
<comment type="caution">
    <text evidence="2">The sequence shown here is derived from an EMBL/GenBank/DDBJ whole genome shotgun (WGS) entry which is preliminary data.</text>
</comment>
<evidence type="ECO:0000256" key="1">
    <source>
        <dbReference type="SAM" id="MobiDB-lite"/>
    </source>
</evidence>
<dbReference type="AlphaFoldDB" id="A0AA39K9N4"/>
<dbReference type="Proteomes" id="UP001175226">
    <property type="component" value="Unassembled WGS sequence"/>
</dbReference>
<feature type="compositionally biased region" description="Basic and acidic residues" evidence="1">
    <location>
        <begin position="345"/>
        <end position="355"/>
    </location>
</feature>